<dbReference type="PROSITE" id="PS50891">
    <property type="entry name" value="LOB"/>
    <property type="match status" value="1"/>
</dbReference>
<dbReference type="InterPro" id="IPR004883">
    <property type="entry name" value="LOB"/>
</dbReference>
<gene>
    <name evidence="3" type="ORF">AQUCO_02500139v1</name>
</gene>
<dbReference type="InParanoid" id="A0A2G5D9P2"/>
<dbReference type="Pfam" id="PF03195">
    <property type="entry name" value="LOB"/>
    <property type="match status" value="1"/>
</dbReference>
<organism evidence="3 4">
    <name type="scientific">Aquilegia coerulea</name>
    <name type="common">Rocky mountain columbine</name>
    <dbReference type="NCBI Taxonomy" id="218851"/>
    <lineage>
        <taxon>Eukaryota</taxon>
        <taxon>Viridiplantae</taxon>
        <taxon>Streptophyta</taxon>
        <taxon>Embryophyta</taxon>
        <taxon>Tracheophyta</taxon>
        <taxon>Spermatophyta</taxon>
        <taxon>Magnoliopsida</taxon>
        <taxon>Ranunculales</taxon>
        <taxon>Ranunculaceae</taxon>
        <taxon>Thalictroideae</taxon>
        <taxon>Aquilegia</taxon>
    </lineage>
</organism>
<keyword evidence="4" id="KW-1185">Reference proteome</keyword>
<dbReference type="PANTHER" id="PTHR31301">
    <property type="entry name" value="LOB DOMAIN-CONTAINING PROTEIN 4-RELATED"/>
    <property type="match status" value="1"/>
</dbReference>
<proteinExistence type="inferred from homology"/>
<evidence type="ECO:0000259" key="2">
    <source>
        <dbReference type="PROSITE" id="PS50891"/>
    </source>
</evidence>
<sequence length="285" mass="32232">MTVKGGTSQACAACKYQRRKCAPDCALAPYFPPDQPKMFQNAHRLYGVSNILKILKMLDPLQKKEAMLSIIYQSNIREKYPVHGCLGVIAYLEHCTHQAELELADVMTQLNICRQHHQNQISSPSPEYSPSSHLPLATESKNVLPLFQQNPQSFNAVKSLPPNYHANGDNAYDANYTNYIDSKDNNLWLQNQYNNNNMLSIQPHLFASQAFPLQQQPAAEVLQDYDEISPVFFDVVDDRQSYIDSKEAYESSSESSMRDTKHPIDDVAENELKIAAARFSLTSIN</sequence>
<evidence type="ECO:0000313" key="4">
    <source>
        <dbReference type="Proteomes" id="UP000230069"/>
    </source>
</evidence>
<dbReference type="STRING" id="218851.A0A2G5D9P2"/>
<dbReference type="Proteomes" id="UP000230069">
    <property type="component" value="Unassembled WGS sequence"/>
</dbReference>
<evidence type="ECO:0000256" key="1">
    <source>
        <dbReference type="ARBA" id="ARBA00005474"/>
    </source>
</evidence>
<reference evidence="3 4" key="1">
    <citation type="submission" date="2017-09" db="EMBL/GenBank/DDBJ databases">
        <title>WGS assembly of Aquilegia coerulea Goldsmith.</title>
        <authorList>
            <person name="Hodges S."/>
            <person name="Kramer E."/>
            <person name="Nordborg M."/>
            <person name="Tomkins J."/>
            <person name="Borevitz J."/>
            <person name="Derieg N."/>
            <person name="Yan J."/>
            <person name="Mihaltcheva S."/>
            <person name="Hayes R.D."/>
            <person name="Rokhsar D."/>
        </authorList>
    </citation>
    <scope>NUCLEOTIDE SEQUENCE [LARGE SCALE GENOMIC DNA]</scope>
    <source>
        <strain evidence="4">cv. Goldsmith</strain>
    </source>
</reference>
<protein>
    <recommendedName>
        <fullName evidence="2">LOB domain-containing protein</fullName>
    </recommendedName>
</protein>
<evidence type="ECO:0000313" key="3">
    <source>
        <dbReference type="EMBL" id="PIA40231.1"/>
    </source>
</evidence>
<name>A0A2G5D9P2_AQUCA</name>
<dbReference type="AlphaFoldDB" id="A0A2G5D9P2"/>
<dbReference type="OrthoDB" id="1893065at2759"/>
<feature type="domain" description="LOB" evidence="2">
    <location>
        <begin position="9"/>
        <end position="110"/>
    </location>
</feature>
<dbReference type="PANTHER" id="PTHR31301:SF21">
    <property type="entry name" value="LOB DOMAIN-CONTAINING PROTEIN 27-RELATED"/>
    <property type="match status" value="1"/>
</dbReference>
<comment type="similarity">
    <text evidence="1">Belongs to the LOB domain-containing protein family.</text>
</comment>
<dbReference type="EMBL" id="KZ305042">
    <property type="protein sequence ID" value="PIA40231.1"/>
    <property type="molecule type" value="Genomic_DNA"/>
</dbReference>
<accession>A0A2G5D9P2</accession>